<comment type="caution">
    <text evidence="2">The sequence shown here is derived from an EMBL/GenBank/DDBJ whole genome shotgun (WGS) entry which is preliminary data.</text>
</comment>
<dbReference type="AlphaFoldDB" id="A0A951MCT4"/>
<feature type="transmembrane region" description="Helical" evidence="1">
    <location>
        <begin position="392"/>
        <end position="411"/>
    </location>
</feature>
<evidence type="ECO:0000313" key="2">
    <source>
        <dbReference type="EMBL" id="MBW3469691.1"/>
    </source>
</evidence>
<evidence type="ECO:0000313" key="3">
    <source>
        <dbReference type="Proteomes" id="UP000727490"/>
    </source>
</evidence>
<dbReference type="EMBL" id="RPHB01000009">
    <property type="protein sequence ID" value="MBW3469691.1"/>
    <property type="molecule type" value="Genomic_DNA"/>
</dbReference>
<proteinExistence type="predicted"/>
<keyword evidence="1" id="KW-0472">Membrane</keyword>
<name>A0A951MCT4_9BACT</name>
<dbReference type="Proteomes" id="UP000727490">
    <property type="component" value="Unassembled WGS sequence"/>
</dbReference>
<sequence>MAYFLERRDFWWQLGLYAILFGTYYVAFFREKLTLRLWEGILAAAILRLLFLFSIPVLSDDFYRFVFDGQLLYHGVNPYLHLPVESAELFGFGESAYWQSLLKGMNSPEYYSVYPPLHQFVFWISALAGENLLANVILLRFVILGFEAITFFLLFQIIHLKNLPLNFLWLYAFNPLVILELSGNLHFEGMVLAFLLLAVYSWERSRSKQSGLAWSLASGLKLTPLILGPLWLRSWSGINLRTFLIFAGVGTVFFLSPLFFGNSFSGFWSSFQLYQNSFEFNASFYYLIREIWSGFVGYNPIIYLVPILSAVTLFGILLFAYLWKVGSLQQLVQGGVWIYLIYLLLQPVVHPWYLIPAFGLSVLIRDRIFLAWTAVVFLSYSAYQTIPVKENFVLIFLEYGVVIFFLFSSLASKAYKVKVHEH</sequence>
<feature type="transmembrane region" description="Helical" evidence="1">
    <location>
        <begin position="367"/>
        <end position="386"/>
    </location>
</feature>
<feature type="transmembrane region" description="Helical" evidence="1">
    <location>
        <begin position="212"/>
        <end position="232"/>
    </location>
</feature>
<feature type="transmembrane region" description="Helical" evidence="1">
    <location>
        <begin position="136"/>
        <end position="158"/>
    </location>
</feature>
<feature type="transmembrane region" description="Helical" evidence="1">
    <location>
        <begin position="301"/>
        <end position="323"/>
    </location>
</feature>
<reference evidence="2 3" key="1">
    <citation type="journal article" date="2020" name="Syst. Appl. Microbiol.">
        <title>Arthrospiribacter ruber gen. nov., sp. nov., a novel bacterium isolated from Arthrospira cultures.</title>
        <authorList>
            <person name="Waleron M."/>
            <person name="Misztak A."/>
            <person name="Waleron M.M."/>
            <person name="Furmaniak M."/>
            <person name="Mrozik A."/>
            <person name="Waleron K."/>
        </authorList>
    </citation>
    <scope>NUCLEOTIDE SEQUENCE [LARGE SCALE GENOMIC DNA]</scope>
    <source>
        <strain evidence="2 3">DPMB0001</strain>
    </source>
</reference>
<dbReference type="GO" id="GO:0016758">
    <property type="term" value="F:hexosyltransferase activity"/>
    <property type="evidence" value="ECO:0007669"/>
    <property type="project" value="InterPro"/>
</dbReference>
<evidence type="ECO:0000256" key="1">
    <source>
        <dbReference type="SAM" id="Phobius"/>
    </source>
</evidence>
<keyword evidence="1" id="KW-0812">Transmembrane</keyword>
<gene>
    <name evidence="2" type="ORF">EGN73_17995</name>
</gene>
<feature type="transmembrane region" description="Helical" evidence="1">
    <location>
        <begin position="335"/>
        <end position="355"/>
    </location>
</feature>
<feature type="transmembrane region" description="Helical" evidence="1">
    <location>
        <begin position="178"/>
        <end position="200"/>
    </location>
</feature>
<feature type="transmembrane region" description="Helical" evidence="1">
    <location>
        <begin position="41"/>
        <end position="59"/>
    </location>
</feature>
<protein>
    <submittedName>
        <fullName evidence="2">DUF2029 domain-containing protein</fullName>
    </submittedName>
</protein>
<accession>A0A951MCT4</accession>
<dbReference type="Pfam" id="PF26314">
    <property type="entry name" value="MptA_B_family"/>
    <property type="match status" value="1"/>
</dbReference>
<feature type="transmembrane region" description="Helical" evidence="1">
    <location>
        <begin position="12"/>
        <end position="29"/>
    </location>
</feature>
<keyword evidence="3" id="KW-1185">Reference proteome</keyword>
<feature type="transmembrane region" description="Helical" evidence="1">
    <location>
        <begin position="238"/>
        <end position="260"/>
    </location>
</feature>
<dbReference type="GO" id="GO:0005886">
    <property type="term" value="C:plasma membrane"/>
    <property type="evidence" value="ECO:0007669"/>
    <property type="project" value="UniProtKB-SubCell"/>
</dbReference>
<keyword evidence="1" id="KW-1133">Transmembrane helix</keyword>
<organism evidence="2 3">
    <name type="scientific">Arthrospiribacter ruber</name>
    <dbReference type="NCBI Taxonomy" id="2487934"/>
    <lineage>
        <taxon>Bacteria</taxon>
        <taxon>Pseudomonadati</taxon>
        <taxon>Bacteroidota</taxon>
        <taxon>Cytophagia</taxon>
        <taxon>Cytophagales</taxon>
        <taxon>Cyclobacteriaceae</taxon>
        <taxon>Arthrospiribacter</taxon>
    </lineage>
</organism>